<evidence type="ECO:0000256" key="2">
    <source>
        <dbReference type="ARBA" id="ARBA00007560"/>
    </source>
</evidence>
<proteinExistence type="inferred from homology"/>
<comment type="similarity">
    <text evidence="2">Belongs to the PAF1 family.</text>
</comment>
<evidence type="ECO:0000313" key="6">
    <source>
        <dbReference type="Proteomes" id="UP001447188"/>
    </source>
</evidence>
<gene>
    <name evidence="5" type="ORF">Q9L58_000381</name>
</gene>
<name>A0ABR3GWU2_9PEZI</name>
<dbReference type="EMBL" id="JBBBZM010000003">
    <property type="protein sequence ID" value="KAL0640414.1"/>
    <property type="molecule type" value="Genomic_DNA"/>
</dbReference>
<dbReference type="Pfam" id="PF03985">
    <property type="entry name" value="Paf1"/>
    <property type="match status" value="1"/>
</dbReference>
<evidence type="ECO:0000256" key="3">
    <source>
        <dbReference type="ARBA" id="ARBA00023242"/>
    </source>
</evidence>
<keyword evidence="6" id="KW-1185">Reference proteome</keyword>
<dbReference type="InterPro" id="IPR007133">
    <property type="entry name" value="RNA_pol_II-assoc_Paf1"/>
</dbReference>
<comment type="caution">
    <text evidence="5">The sequence shown here is derived from an EMBL/GenBank/DDBJ whole genome shotgun (WGS) entry which is preliminary data.</text>
</comment>
<evidence type="ECO:0000256" key="1">
    <source>
        <dbReference type="ARBA" id="ARBA00004123"/>
    </source>
</evidence>
<dbReference type="PANTHER" id="PTHR23188:SF12">
    <property type="entry name" value="RNA POLYMERASE II-ASSOCIATED FACTOR 1 HOMOLOG"/>
    <property type="match status" value="1"/>
</dbReference>
<evidence type="ECO:0000256" key="4">
    <source>
        <dbReference type="SAM" id="MobiDB-lite"/>
    </source>
</evidence>
<feature type="compositionally biased region" description="Basic and acidic residues" evidence="4">
    <location>
        <begin position="418"/>
        <end position="441"/>
    </location>
</feature>
<protein>
    <recommendedName>
        <fullName evidence="7">Paf1-domain-containing protein</fullName>
    </recommendedName>
</protein>
<reference evidence="5 6" key="1">
    <citation type="submission" date="2024-02" db="EMBL/GenBank/DDBJ databases">
        <title>Discinaceae phylogenomics.</title>
        <authorList>
            <person name="Dirks A.C."/>
            <person name="James T.Y."/>
        </authorList>
    </citation>
    <scope>NUCLEOTIDE SEQUENCE [LARGE SCALE GENOMIC DNA]</scope>
    <source>
        <strain evidence="5 6">ACD0624</strain>
    </source>
</reference>
<evidence type="ECO:0008006" key="7">
    <source>
        <dbReference type="Google" id="ProtNLM"/>
    </source>
</evidence>
<sequence length="441" mass="49299">MSRPTPRGYPQDYIVRIRYQNTLPPPQCSPKLLDIPNSAAAQFTDTSFASKLARTESISVDVDSELGMPLDMVHVPRVFDDDDAAIRPLDPIPAIDPRDRPLLRSASSLGQTAISKTGAASAISFLRRTEYISAEQSRSTFKGTGPAQSERMLLASRAKRTATNEQDKDPLRILQAILKGFDVANPDTAGQGSNGLKNLAVGDKAAANAERNWKELRHPNKPHLRAVETFPLLPDFNATSDSGGYMLFKFSATPVAPGTKRDTRLDVGLLKPHEKPMDEEGNIDPSAVGQDLFDYYLPATTSIANGIKRKFSAYADDQSDDEEPVEDDDEFKYEYVRAYETKSHKQHPDDVVEEAALIFHPGDEEKPKGAYFYPILTRYVLRPRRKFPPGMPMRREDGDEDEADKPPEIMNVKVRGLNGEERRRRDEQKARMDNPKLVAEE</sequence>
<dbReference type="PANTHER" id="PTHR23188">
    <property type="entry name" value="RNA POLYMERASE II-ASSOCIATED FACTOR 1 HOMOLOG"/>
    <property type="match status" value="1"/>
</dbReference>
<evidence type="ECO:0000313" key="5">
    <source>
        <dbReference type="EMBL" id="KAL0640414.1"/>
    </source>
</evidence>
<accession>A0ABR3GWU2</accession>
<organism evidence="5 6">
    <name type="scientific">Discina gigas</name>
    <dbReference type="NCBI Taxonomy" id="1032678"/>
    <lineage>
        <taxon>Eukaryota</taxon>
        <taxon>Fungi</taxon>
        <taxon>Dikarya</taxon>
        <taxon>Ascomycota</taxon>
        <taxon>Pezizomycotina</taxon>
        <taxon>Pezizomycetes</taxon>
        <taxon>Pezizales</taxon>
        <taxon>Discinaceae</taxon>
        <taxon>Discina</taxon>
    </lineage>
</organism>
<keyword evidence="3" id="KW-0539">Nucleus</keyword>
<dbReference type="Proteomes" id="UP001447188">
    <property type="component" value="Unassembled WGS sequence"/>
</dbReference>
<comment type="subcellular location">
    <subcellularLocation>
        <location evidence="1">Nucleus</location>
    </subcellularLocation>
</comment>
<feature type="region of interest" description="Disordered" evidence="4">
    <location>
        <begin position="386"/>
        <end position="441"/>
    </location>
</feature>